<comment type="subcellular location">
    <subcellularLocation>
        <location evidence="1">Membrane</location>
        <topology evidence="1">Multi-pass membrane protein</topology>
    </subcellularLocation>
</comment>
<comment type="caution">
    <text evidence="14">The sequence shown here is derived from an EMBL/GenBank/DDBJ whole genome shotgun (WGS) entry which is preliminary data.</text>
</comment>
<reference evidence="14 15" key="1">
    <citation type="submission" date="2024-09" db="EMBL/GenBank/DDBJ databases">
        <title>A chromosome-level genome assembly of Gray's grenadier anchovy, Coilia grayii.</title>
        <authorList>
            <person name="Fu Z."/>
        </authorList>
    </citation>
    <scope>NUCLEOTIDE SEQUENCE [LARGE SCALE GENOMIC DNA]</scope>
    <source>
        <strain evidence="14">G4</strain>
        <tissue evidence="14">Muscle</tissue>
    </source>
</reference>
<dbReference type="PROSITE" id="PS00237">
    <property type="entry name" value="G_PROTEIN_RECEP_F1_1"/>
    <property type="match status" value="1"/>
</dbReference>
<dbReference type="PRINTS" id="PR00237">
    <property type="entry name" value="GPCRRHODOPSN"/>
</dbReference>
<keyword evidence="7" id="KW-1015">Disulfide bond</keyword>
<evidence type="ECO:0000256" key="11">
    <source>
        <dbReference type="RuleBase" id="RU000688"/>
    </source>
</evidence>
<evidence type="ECO:0000259" key="13">
    <source>
        <dbReference type="PROSITE" id="PS50262"/>
    </source>
</evidence>
<keyword evidence="3 11" id="KW-0812">Transmembrane</keyword>
<accession>A0ABD1KHU6</accession>
<feature type="transmembrane region" description="Helical" evidence="12">
    <location>
        <begin position="222"/>
        <end position="241"/>
    </location>
</feature>
<evidence type="ECO:0000256" key="1">
    <source>
        <dbReference type="ARBA" id="ARBA00004141"/>
    </source>
</evidence>
<dbReference type="AlphaFoldDB" id="A0ABD1KHU6"/>
<dbReference type="Proteomes" id="UP001591681">
    <property type="component" value="Unassembled WGS sequence"/>
</dbReference>
<dbReference type="PANTHER" id="PTHR24225">
    <property type="entry name" value="CHEMOTACTIC RECEPTOR"/>
    <property type="match status" value="1"/>
</dbReference>
<evidence type="ECO:0000256" key="10">
    <source>
        <dbReference type="ARBA" id="ARBA00025736"/>
    </source>
</evidence>
<keyword evidence="15" id="KW-1185">Reference proteome</keyword>
<keyword evidence="5 11" id="KW-0297">G-protein coupled receptor</keyword>
<dbReference type="InterPro" id="IPR000276">
    <property type="entry name" value="GPCR_Rhodpsn"/>
</dbReference>
<evidence type="ECO:0000313" key="15">
    <source>
        <dbReference type="Proteomes" id="UP001591681"/>
    </source>
</evidence>
<evidence type="ECO:0000256" key="7">
    <source>
        <dbReference type="ARBA" id="ARBA00023157"/>
    </source>
</evidence>
<gene>
    <name evidence="14" type="ORF">ACEWY4_005177</name>
</gene>
<evidence type="ECO:0000256" key="8">
    <source>
        <dbReference type="ARBA" id="ARBA00023170"/>
    </source>
</evidence>
<evidence type="ECO:0000256" key="2">
    <source>
        <dbReference type="ARBA" id="ARBA00022500"/>
    </source>
</evidence>
<evidence type="ECO:0000256" key="3">
    <source>
        <dbReference type="ARBA" id="ARBA00022692"/>
    </source>
</evidence>
<sequence>MDNSSSGIRNGSQTETPLNSMQMFSLVLYCVIFVLGVIGNGLVIYVTGFKMETTVNSIWFLNLALADFIYTLFLIFNIISLPLNNEWLFGDFMCKLNSLVQVSTMFASIFLLTAISLDRCLTIWVVVWAHNKRTPNKARLICVFVWLLSLGCAIPFVITRGVVNSNNKQRCSKMSDNLTNSRHAWLRFVIGFLMPFIVITCCYVAIGVRANRSHRKKRMRPFLVILAVILTFFICWLPLQICDIITRDQYYIYHHVSQKLYNSSLYNMAHSASTVAVAFTFLNSSLNPFLYMFMCEEFKQRLRRSVFLVLEHAFAEEHLVLFSSQFSVTSRQSVSSGSMQRKATLTSLITFEKRPSVDA</sequence>
<keyword evidence="9 11" id="KW-0807">Transducer</keyword>
<dbReference type="InterPro" id="IPR017452">
    <property type="entry name" value="GPCR_Rhodpsn_7TM"/>
</dbReference>
<comment type="similarity">
    <text evidence="11">Belongs to the G-protein coupled receptor 1 family.</text>
</comment>
<dbReference type="Pfam" id="PF00001">
    <property type="entry name" value="7tm_1"/>
    <property type="match status" value="1"/>
</dbReference>
<proteinExistence type="inferred from homology"/>
<dbReference type="PANTHER" id="PTHR24225:SF68">
    <property type="entry name" value="C3A ANAPHYLATOXIN CHEMOTACTIC RECEPTOR-LIKE-RELATED"/>
    <property type="match status" value="1"/>
</dbReference>
<keyword evidence="6 12" id="KW-0472">Membrane</keyword>
<dbReference type="GO" id="GO:0006935">
    <property type="term" value="P:chemotaxis"/>
    <property type="evidence" value="ECO:0007669"/>
    <property type="project" value="UniProtKB-KW"/>
</dbReference>
<evidence type="ECO:0000256" key="12">
    <source>
        <dbReference type="SAM" id="Phobius"/>
    </source>
</evidence>
<keyword evidence="4 12" id="KW-1133">Transmembrane helix</keyword>
<protein>
    <recommendedName>
        <fullName evidence="13">G-protein coupled receptors family 1 profile domain-containing protein</fullName>
    </recommendedName>
</protein>
<feature type="transmembrane region" description="Helical" evidence="12">
    <location>
        <begin position="140"/>
        <end position="158"/>
    </location>
</feature>
<dbReference type="PRINTS" id="PR00526">
    <property type="entry name" value="FMETLEUPHER"/>
</dbReference>
<keyword evidence="2" id="KW-0145">Chemotaxis</keyword>
<evidence type="ECO:0000256" key="5">
    <source>
        <dbReference type="ARBA" id="ARBA00023040"/>
    </source>
</evidence>
<dbReference type="GO" id="GO:0004930">
    <property type="term" value="F:G protein-coupled receptor activity"/>
    <property type="evidence" value="ECO:0007669"/>
    <property type="project" value="UniProtKB-KW"/>
</dbReference>
<feature type="transmembrane region" description="Helical" evidence="12">
    <location>
        <begin position="58"/>
        <end position="79"/>
    </location>
</feature>
<name>A0ABD1KHU6_9TELE</name>
<dbReference type="GO" id="GO:0016020">
    <property type="term" value="C:membrane"/>
    <property type="evidence" value="ECO:0007669"/>
    <property type="project" value="UniProtKB-SubCell"/>
</dbReference>
<feature type="transmembrane region" description="Helical" evidence="12">
    <location>
        <begin position="26"/>
        <end position="46"/>
    </location>
</feature>
<feature type="transmembrane region" description="Helical" evidence="12">
    <location>
        <begin position="184"/>
        <end position="210"/>
    </location>
</feature>
<comment type="similarity">
    <text evidence="10">Belongs to the chemokine-like receptor (CMKLR) family.</text>
</comment>
<keyword evidence="8 11" id="KW-0675">Receptor</keyword>
<dbReference type="FunFam" id="1.20.1070.10:FF:000034">
    <property type="entry name" value="G-protein coupled receptor 1"/>
    <property type="match status" value="1"/>
</dbReference>
<dbReference type="EMBL" id="JBHFQA010000005">
    <property type="protein sequence ID" value="KAL2098697.1"/>
    <property type="molecule type" value="Genomic_DNA"/>
</dbReference>
<dbReference type="Gene3D" id="1.20.1070.10">
    <property type="entry name" value="Rhodopsin 7-helix transmembrane proteins"/>
    <property type="match status" value="1"/>
</dbReference>
<dbReference type="InterPro" id="IPR000826">
    <property type="entry name" value="Formyl_rcpt-rel"/>
</dbReference>
<feature type="transmembrane region" description="Helical" evidence="12">
    <location>
        <begin position="272"/>
        <end position="294"/>
    </location>
</feature>
<feature type="domain" description="G-protein coupled receptors family 1 profile" evidence="13">
    <location>
        <begin position="39"/>
        <end position="291"/>
    </location>
</feature>
<dbReference type="PROSITE" id="PS50262">
    <property type="entry name" value="G_PROTEIN_RECEP_F1_2"/>
    <property type="match status" value="1"/>
</dbReference>
<feature type="transmembrane region" description="Helical" evidence="12">
    <location>
        <begin position="99"/>
        <end position="128"/>
    </location>
</feature>
<evidence type="ECO:0000256" key="4">
    <source>
        <dbReference type="ARBA" id="ARBA00022989"/>
    </source>
</evidence>
<evidence type="ECO:0000313" key="14">
    <source>
        <dbReference type="EMBL" id="KAL2098697.1"/>
    </source>
</evidence>
<dbReference type="SUPFAM" id="SSF81321">
    <property type="entry name" value="Family A G protein-coupled receptor-like"/>
    <property type="match status" value="1"/>
</dbReference>
<evidence type="ECO:0000256" key="9">
    <source>
        <dbReference type="ARBA" id="ARBA00023224"/>
    </source>
</evidence>
<evidence type="ECO:0000256" key="6">
    <source>
        <dbReference type="ARBA" id="ARBA00023136"/>
    </source>
</evidence>
<organism evidence="14 15">
    <name type="scientific">Coilia grayii</name>
    <name type="common">Gray's grenadier anchovy</name>
    <dbReference type="NCBI Taxonomy" id="363190"/>
    <lineage>
        <taxon>Eukaryota</taxon>
        <taxon>Metazoa</taxon>
        <taxon>Chordata</taxon>
        <taxon>Craniata</taxon>
        <taxon>Vertebrata</taxon>
        <taxon>Euteleostomi</taxon>
        <taxon>Actinopterygii</taxon>
        <taxon>Neopterygii</taxon>
        <taxon>Teleostei</taxon>
        <taxon>Clupei</taxon>
        <taxon>Clupeiformes</taxon>
        <taxon>Clupeoidei</taxon>
        <taxon>Engraulidae</taxon>
        <taxon>Coilinae</taxon>
        <taxon>Coilia</taxon>
    </lineage>
</organism>